<gene>
    <name evidence="6" type="primary">LOC120259529</name>
</gene>
<feature type="domain" description="RRM" evidence="4">
    <location>
        <begin position="132"/>
        <end position="218"/>
    </location>
</feature>
<dbReference type="AlphaFoldDB" id="A0AB40B7D1"/>
<organism evidence="5 6">
    <name type="scientific">Dioscorea cayennensis subsp. rotundata</name>
    <name type="common">White Guinea yam</name>
    <name type="synonym">Dioscorea rotundata</name>
    <dbReference type="NCBI Taxonomy" id="55577"/>
    <lineage>
        <taxon>Eukaryota</taxon>
        <taxon>Viridiplantae</taxon>
        <taxon>Streptophyta</taxon>
        <taxon>Embryophyta</taxon>
        <taxon>Tracheophyta</taxon>
        <taxon>Spermatophyta</taxon>
        <taxon>Magnoliopsida</taxon>
        <taxon>Liliopsida</taxon>
        <taxon>Dioscoreales</taxon>
        <taxon>Dioscoreaceae</taxon>
        <taxon>Dioscorea</taxon>
    </lineage>
</organism>
<evidence type="ECO:0000313" key="6">
    <source>
        <dbReference type="RefSeq" id="XP_039123081.1"/>
    </source>
</evidence>
<dbReference type="Pfam" id="PF00076">
    <property type="entry name" value="RRM_1"/>
    <property type="match status" value="1"/>
</dbReference>
<evidence type="ECO:0000256" key="3">
    <source>
        <dbReference type="SAM" id="MobiDB-lite"/>
    </source>
</evidence>
<evidence type="ECO:0000256" key="2">
    <source>
        <dbReference type="PROSITE-ProRule" id="PRU00176"/>
    </source>
</evidence>
<keyword evidence="5" id="KW-1185">Reference proteome</keyword>
<name>A0AB40B7D1_DIOCR</name>
<sequence>MADPYWRYPAVDGRDANGAYPSHFPPDASSFPGHHLLGSNNPPATPSEFSHSNVLPLRAGGYTVNDLAGISTPVAPGISGLASGANMRGFSPLEGQTLVRRDVSLGREPDITEIERPNPPRIPDGLSDNESNVLYVDCLPTDCTRREVSHLFRPFIGFKEIRVVHKEPRRAAEKAQVLCFVEFKDTRCALTAMEALQGYKFDDKKPDSPTLKIQFAKFPFHPPGYDDRRRGSVH</sequence>
<evidence type="ECO:0000259" key="4">
    <source>
        <dbReference type="PROSITE" id="PS50102"/>
    </source>
</evidence>
<dbReference type="InterPro" id="IPR012677">
    <property type="entry name" value="Nucleotide-bd_a/b_plait_sf"/>
</dbReference>
<dbReference type="PANTHER" id="PTHR10501">
    <property type="entry name" value="U1 SMALL NUCLEAR RIBONUCLEOPROTEIN A/U2 SMALL NUCLEAR RIBONUCLEOPROTEIN B"/>
    <property type="match status" value="1"/>
</dbReference>
<feature type="region of interest" description="Disordered" evidence="3">
    <location>
        <begin position="25"/>
        <end position="50"/>
    </location>
</feature>
<evidence type="ECO:0000256" key="1">
    <source>
        <dbReference type="ARBA" id="ARBA00022884"/>
    </source>
</evidence>
<dbReference type="RefSeq" id="XP_039123081.1">
    <property type="nucleotide sequence ID" value="XM_039267147.1"/>
</dbReference>
<proteinExistence type="predicted"/>
<accession>A0AB40B7D1</accession>
<dbReference type="PROSITE" id="PS50102">
    <property type="entry name" value="RRM"/>
    <property type="match status" value="1"/>
</dbReference>
<keyword evidence="1 2" id="KW-0694">RNA-binding</keyword>
<dbReference type="CDD" id="cd21618">
    <property type="entry name" value="RRM_AtNSRA_like"/>
    <property type="match status" value="1"/>
</dbReference>
<dbReference type="GeneID" id="120259529"/>
<evidence type="ECO:0000313" key="5">
    <source>
        <dbReference type="Proteomes" id="UP001515500"/>
    </source>
</evidence>
<dbReference type="Gene3D" id="3.30.70.330">
    <property type="match status" value="1"/>
</dbReference>
<dbReference type="InterPro" id="IPR035979">
    <property type="entry name" value="RBD_domain_sf"/>
</dbReference>
<dbReference type="SMART" id="SM00360">
    <property type="entry name" value="RRM"/>
    <property type="match status" value="1"/>
</dbReference>
<protein>
    <submittedName>
        <fullName evidence="6">RNA-binding protein 2-like</fullName>
    </submittedName>
</protein>
<reference evidence="6" key="1">
    <citation type="submission" date="2025-08" db="UniProtKB">
        <authorList>
            <consortium name="RefSeq"/>
        </authorList>
    </citation>
    <scope>IDENTIFICATION</scope>
</reference>
<dbReference type="SUPFAM" id="SSF54928">
    <property type="entry name" value="RNA-binding domain, RBD"/>
    <property type="match status" value="1"/>
</dbReference>
<dbReference type="GO" id="GO:0003723">
    <property type="term" value="F:RNA binding"/>
    <property type="evidence" value="ECO:0007669"/>
    <property type="project" value="UniProtKB-UniRule"/>
</dbReference>
<feature type="compositionally biased region" description="Polar residues" evidence="3">
    <location>
        <begin position="38"/>
        <end position="50"/>
    </location>
</feature>
<dbReference type="Proteomes" id="UP001515500">
    <property type="component" value="Chromosome 4"/>
</dbReference>
<dbReference type="InterPro" id="IPR000504">
    <property type="entry name" value="RRM_dom"/>
</dbReference>